<evidence type="ECO:0000256" key="7">
    <source>
        <dbReference type="SAM" id="MobiDB-lite"/>
    </source>
</evidence>
<dbReference type="AlphaFoldDB" id="A0A7L0WJT9"/>
<keyword evidence="3" id="KW-0805">Transcription regulation</keyword>
<dbReference type="OrthoDB" id="674948at2759"/>
<comment type="similarity">
    <text evidence="2">Belongs to the bZIP family. ATF subfamily.</text>
</comment>
<evidence type="ECO:0000256" key="6">
    <source>
        <dbReference type="ARBA" id="ARBA00023242"/>
    </source>
</evidence>
<keyword evidence="5" id="KW-0804">Transcription</keyword>
<dbReference type="GO" id="GO:0005634">
    <property type="term" value="C:nucleus"/>
    <property type="evidence" value="ECO:0007669"/>
    <property type="project" value="TreeGrafter"/>
</dbReference>
<evidence type="ECO:0000256" key="5">
    <source>
        <dbReference type="ARBA" id="ARBA00023163"/>
    </source>
</evidence>
<dbReference type="GO" id="GO:0005789">
    <property type="term" value="C:endoplasmic reticulum membrane"/>
    <property type="evidence" value="ECO:0007669"/>
    <property type="project" value="UniProtKB-SubCell"/>
</dbReference>
<sequence>QLLDKEMHDFFRFLLPPFEDSQGPRQGCLSDNTDSGISEDQNQRQTPGNNLARSHLSLQVVQFDHCYSLQQDWPTPESVKSDMSLDTPLANRETLEQSSSDWMEAGAAAAEPLPLLEAVSESSFTELALTDEEKKLLEKEGVLLPLYLPLTEAEERLLRKVRRKIRNKQAAQDSRRRRRIYLSGLENRMISCTVQNNRMRKKVQFLQKQNTSLLMQVRKLRIVVKESTAKPAPLNLCLIILVVFCCLILLPSFYVGNTEEAEAGALSQQVSELLDEVWQAGPTNLEEDALEGLDIDPDDPSVFDILDRPFEGWETPPTNWIPEGGNNSSSDVSAMEVSDVGPPQAQEEPQEEPQEQHPLSEASHSGMLTLSRDEHEVEHTASDVQQ</sequence>
<feature type="region of interest" description="Disordered" evidence="7">
    <location>
        <begin position="16"/>
        <end position="48"/>
    </location>
</feature>
<evidence type="ECO:0000313" key="11">
    <source>
        <dbReference type="Proteomes" id="UP000562322"/>
    </source>
</evidence>
<feature type="compositionally biased region" description="Basic and acidic residues" evidence="7">
    <location>
        <begin position="371"/>
        <end position="386"/>
    </location>
</feature>
<comment type="subcellular location">
    <subcellularLocation>
        <location evidence="1">Endoplasmic reticulum membrane</location>
        <topology evidence="1">Single-pass type II membrane protein</topology>
    </subcellularLocation>
</comment>
<name>A0A7L0WJT9_ALELA</name>
<keyword evidence="8" id="KW-1133">Transmembrane helix</keyword>
<dbReference type="InterPro" id="IPR004827">
    <property type="entry name" value="bZIP"/>
</dbReference>
<feature type="region of interest" description="Disordered" evidence="7">
    <location>
        <begin position="306"/>
        <end position="386"/>
    </location>
</feature>
<accession>A0A7L0WJT9</accession>
<feature type="non-terminal residue" evidence="10">
    <location>
        <position position="386"/>
    </location>
</feature>
<dbReference type="PANTHER" id="PTHR45996">
    <property type="entry name" value="AGAP001464-PB"/>
    <property type="match status" value="1"/>
</dbReference>
<dbReference type="GO" id="GO:0000978">
    <property type="term" value="F:RNA polymerase II cis-regulatory region sequence-specific DNA binding"/>
    <property type="evidence" value="ECO:0007669"/>
    <property type="project" value="TreeGrafter"/>
</dbReference>
<protein>
    <submittedName>
        <fullName evidence="10">CREB3 protein</fullName>
    </submittedName>
</protein>
<dbReference type="SUPFAM" id="SSF57959">
    <property type="entry name" value="Leucine zipper domain"/>
    <property type="match status" value="1"/>
</dbReference>
<feature type="transmembrane region" description="Helical" evidence="8">
    <location>
        <begin position="234"/>
        <end position="254"/>
    </location>
</feature>
<dbReference type="SMART" id="SM00338">
    <property type="entry name" value="BRLZ"/>
    <property type="match status" value="1"/>
</dbReference>
<feature type="domain" description="BZIP" evidence="9">
    <location>
        <begin position="157"/>
        <end position="220"/>
    </location>
</feature>
<organism evidence="10 11">
    <name type="scientific">Alectura lathami</name>
    <name type="common">Australian brush turkey</name>
    <dbReference type="NCBI Taxonomy" id="81907"/>
    <lineage>
        <taxon>Eukaryota</taxon>
        <taxon>Metazoa</taxon>
        <taxon>Chordata</taxon>
        <taxon>Craniata</taxon>
        <taxon>Vertebrata</taxon>
        <taxon>Euteleostomi</taxon>
        <taxon>Archelosauria</taxon>
        <taxon>Archosauria</taxon>
        <taxon>Dinosauria</taxon>
        <taxon>Saurischia</taxon>
        <taxon>Theropoda</taxon>
        <taxon>Coelurosauria</taxon>
        <taxon>Aves</taxon>
        <taxon>Neognathae</taxon>
        <taxon>Galloanserae</taxon>
        <taxon>Galliformes</taxon>
        <taxon>Megapodiidae</taxon>
        <taxon>Alectura</taxon>
    </lineage>
</organism>
<keyword evidence="6" id="KW-0539">Nucleus</keyword>
<dbReference type="Proteomes" id="UP000562322">
    <property type="component" value="Unassembled WGS sequence"/>
</dbReference>
<evidence type="ECO:0000259" key="9">
    <source>
        <dbReference type="PROSITE" id="PS50217"/>
    </source>
</evidence>
<feature type="compositionally biased region" description="Polar residues" evidence="7">
    <location>
        <begin position="29"/>
        <end position="48"/>
    </location>
</feature>
<gene>
    <name evidence="10" type="primary">Creb3</name>
    <name evidence="10" type="ORF">ALELAT_R00621</name>
</gene>
<evidence type="ECO:0000256" key="3">
    <source>
        <dbReference type="ARBA" id="ARBA00023015"/>
    </source>
</evidence>
<comment type="caution">
    <text evidence="10">The sequence shown here is derived from an EMBL/GenBank/DDBJ whole genome shotgun (WGS) entry which is preliminary data.</text>
</comment>
<keyword evidence="8" id="KW-0472">Membrane</keyword>
<dbReference type="Pfam" id="PF00170">
    <property type="entry name" value="bZIP_1"/>
    <property type="match status" value="1"/>
</dbReference>
<dbReference type="PROSITE" id="PS50217">
    <property type="entry name" value="BZIP"/>
    <property type="match status" value="1"/>
</dbReference>
<dbReference type="PANTHER" id="PTHR45996:SF4">
    <property type="entry name" value="CYCLIC AMP-RESPONSIVE ELEMENT-BINDING PROTEIN 3"/>
    <property type="match status" value="1"/>
</dbReference>
<evidence type="ECO:0000256" key="8">
    <source>
        <dbReference type="SAM" id="Phobius"/>
    </source>
</evidence>
<evidence type="ECO:0000256" key="2">
    <source>
        <dbReference type="ARBA" id="ARBA00009050"/>
    </source>
</evidence>
<feature type="non-terminal residue" evidence="10">
    <location>
        <position position="1"/>
    </location>
</feature>
<dbReference type="EMBL" id="VXAV01008473">
    <property type="protein sequence ID" value="NXL91883.1"/>
    <property type="molecule type" value="Genomic_DNA"/>
</dbReference>
<dbReference type="CDD" id="cd14689">
    <property type="entry name" value="bZIP_CREB3"/>
    <property type="match status" value="1"/>
</dbReference>
<evidence type="ECO:0000313" key="10">
    <source>
        <dbReference type="EMBL" id="NXL91883.1"/>
    </source>
</evidence>
<dbReference type="InterPro" id="IPR051381">
    <property type="entry name" value="CREB_ATF_subfamily"/>
</dbReference>
<proteinExistence type="inferred from homology"/>
<keyword evidence="4" id="KW-0238">DNA-binding</keyword>
<keyword evidence="8" id="KW-0812">Transmembrane</keyword>
<evidence type="ECO:0000256" key="1">
    <source>
        <dbReference type="ARBA" id="ARBA00004648"/>
    </source>
</evidence>
<dbReference type="GO" id="GO:0000981">
    <property type="term" value="F:DNA-binding transcription factor activity, RNA polymerase II-specific"/>
    <property type="evidence" value="ECO:0007669"/>
    <property type="project" value="TreeGrafter"/>
</dbReference>
<reference evidence="10 11" key="1">
    <citation type="submission" date="2019-09" db="EMBL/GenBank/DDBJ databases">
        <title>Bird 10,000 Genomes (B10K) Project - Family phase.</title>
        <authorList>
            <person name="Zhang G."/>
        </authorList>
    </citation>
    <scope>NUCLEOTIDE SEQUENCE [LARGE SCALE GENOMIC DNA]</scope>
    <source>
        <strain evidence="10">B10K-DU-001-39</strain>
        <tissue evidence="10">Muscle</tissue>
    </source>
</reference>
<evidence type="ECO:0000256" key="4">
    <source>
        <dbReference type="ARBA" id="ARBA00023125"/>
    </source>
</evidence>
<dbReference type="Gene3D" id="1.20.5.170">
    <property type="match status" value="1"/>
</dbReference>
<keyword evidence="11" id="KW-1185">Reference proteome</keyword>
<dbReference type="InterPro" id="IPR046347">
    <property type="entry name" value="bZIP_sf"/>
</dbReference>